<dbReference type="Pfam" id="PF22679">
    <property type="entry name" value="T1R_D3-like"/>
    <property type="match status" value="1"/>
</dbReference>
<dbReference type="PANTHER" id="PTHR42927:SF1">
    <property type="entry name" value="HELICASE SUPERFAMILY 1 AND 2 DOMAIN-CONTAINING PROTEIN"/>
    <property type="match status" value="1"/>
</dbReference>
<dbReference type="SUPFAM" id="SSF52540">
    <property type="entry name" value="P-loop containing nucleoside triphosphate hydrolases"/>
    <property type="match status" value="1"/>
</dbReference>
<evidence type="ECO:0000259" key="1">
    <source>
        <dbReference type="SMART" id="SM00487"/>
    </source>
</evidence>
<protein>
    <recommendedName>
        <fullName evidence="1">Helicase ATP-binding domain-containing protein</fullName>
    </recommendedName>
</protein>
<dbReference type="Pfam" id="PF04313">
    <property type="entry name" value="HSDR_N"/>
    <property type="match status" value="1"/>
</dbReference>
<dbReference type="InterPro" id="IPR014001">
    <property type="entry name" value="Helicase_ATP-bd"/>
</dbReference>
<keyword evidence="3" id="KW-1185">Reference proteome</keyword>
<sequence length="1179" mass="128170">MANYQEASFEAELCAHLEANGWLYSPSDHELGAVYDAERALIPDDVFAWLEATQPAEFAKAIKAGTSQEPKARAALLDRLCKVLDTDVAQGGGTLNVLRRGFKHVSSSLRMCQFKPATTLNATTTAAYAANRVRVVRQVHFSTKDSRSIDLVLFVNGLPVATLELKTDFTQSVDDAKEQYKTARAPKDPGGHVQPLLGFGSRALVHFAVSNEEVWMTTKLAGPKTYFLPFNAGDGHGGKGNAANPAGSATSYLWEKVLDRDNWLMILGKFCHVETRDRRDPITGAVEKSTTLLFPRFHQWEAVTQMVTHAREHGPGQKYLIQHSAGSGKTHSIAWTAHRLARLFDEHDNKVFDTVIVVTDRTVLDDQLQAAVRQIDAADTGSASGEGIITTVDDVEARKHGSKSGALAQALTGGKLIVVVTLQTFPFAMEAIAQNQGLAGKKFAVIADEAHSSQSGATAGKIREILSDAERADLDDGGEVSVEDQLAAQMAARATTPNVSFFAFTATPKAKTLELFGTPDADGIPHPFHTYTMKQAIEEEFILDVLRGYQTYDTAFEIARKTAVGPETADARPRGASEPEDALEDLLVDKAVATKGLMRWVKLHPTNIAQKCAIIVEHFRQNVAHLLDGHAKAMVVTDSRKAAVRYKTEIDAYIAKHGYTDIGTLVAFSGSVDDPETGPEPFTETSMNPTKVGTQIASAFAGPQYKVMLVANKFQTGFDQPLLCAMYVDKRLSGVLAVQTLSRLNRTYRAPSGERKDVTFVLDFVNDPEEIRASFEPYYTDARLETTTDPNIVHDISAKLDQAAIFTDAQVDACTQAWISRAGNNALAATIKPARDEYAKRYTDALKRDDTAEVEALDQFRKDVATFVRLYDFMSQVVDYADTQLEKRAIFLRLLERYLRSPSETAEIDLSDVVLKKIKYTKGEQLDITLGDGTGLRGVVAAGSGSTPDPVLVAFQAVIDRLNDLFGSEFSRSQVEGFVDTLGAVLLEDEALVDQAKANSRAQFLESPDLPDAVIDAVFSNQHSHNAIADYIASGHADADRIITEIGAMIHAAVLSVPQAPTTSAAASPGTERLAELAALPAGWLDGEGSPIDSESLQAARALLSALTEFHVSLPRIYPTPAGGVQLEWHGPGSRVEVTIFDRVQEIFVLNTDGSEDTMWQVDTYATARVVSEMLDGAS</sequence>
<evidence type="ECO:0000313" key="3">
    <source>
        <dbReference type="Proteomes" id="UP001321475"/>
    </source>
</evidence>
<reference evidence="3" key="1">
    <citation type="journal article" date="2019" name="Int. J. Syst. Evol. Microbiol.">
        <title>The Global Catalogue of Microorganisms (GCM) 10K type strain sequencing project: providing services to taxonomists for standard genome sequencing and annotation.</title>
        <authorList>
            <consortium name="The Broad Institute Genomics Platform"/>
            <consortium name="The Broad Institute Genome Sequencing Center for Infectious Disease"/>
            <person name="Wu L."/>
            <person name="Ma J."/>
        </authorList>
    </citation>
    <scope>NUCLEOTIDE SEQUENCE [LARGE SCALE GENOMIC DNA]</scope>
    <source>
        <strain evidence="3">NBRC 108565</strain>
    </source>
</reference>
<dbReference type="Gene3D" id="3.90.1570.50">
    <property type="match status" value="1"/>
</dbReference>
<dbReference type="RefSeq" id="WP_286216937.1">
    <property type="nucleotide sequence ID" value="NZ_AP027729.1"/>
</dbReference>
<proteinExistence type="predicted"/>
<dbReference type="EMBL" id="AP027729">
    <property type="protein sequence ID" value="BDZ42453.1"/>
    <property type="molecule type" value="Genomic_DNA"/>
</dbReference>
<dbReference type="InterPro" id="IPR040980">
    <property type="entry name" value="SWI2_SNF2"/>
</dbReference>
<dbReference type="PANTHER" id="PTHR42927">
    <property type="entry name" value="HELICASE SUPERFAMILY 1 AND 2 DOMAIN-CONTAINING PROTEIN"/>
    <property type="match status" value="1"/>
</dbReference>
<name>A0ABM8G335_9CELL</name>
<dbReference type="Proteomes" id="UP001321475">
    <property type="component" value="Chromosome"/>
</dbReference>
<accession>A0ABM8G335</accession>
<dbReference type="InterPro" id="IPR027417">
    <property type="entry name" value="P-loop_NTPase"/>
</dbReference>
<evidence type="ECO:0000313" key="2">
    <source>
        <dbReference type="EMBL" id="BDZ42453.1"/>
    </source>
</evidence>
<dbReference type="Gene3D" id="3.40.50.300">
    <property type="entry name" value="P-loop containing nucleotide triphosphate hydrolases"/>
    <property type="match status" value="2"/>
</dbReference>
<dbReference type="Pfam" id="PF18766">
    <property type="entry name" value="SWI2_SNF2"/>
    <property type="match status" value="1"/>
</dbReference>
<feature type="domain" description="Helicase ATP-binding" evidence="1">
    <location>
        <begin position="291"/>
        <end position="531"/>
    </location>
</feature>
<organism evidence="2 3">
    <name type="scientific">Paraoerskovia sediminicola</name>
    <dbReference type="NCBI Taxonomy" id="1138587"/>
    <lineage>
        <taxon>Bacteria</taxon>
        <taxon>Bacillati</taxon>
        <taxon>Actinomycetota</taxon>
        <taxon>Actinomycetes</taxon>
        <taxon>Micrococcales</taxon>
        <taxon>Cellulomonadaceae</taxon>
        <taxon>Paraoerskovia</taxon>
    </lineage>
</organism>
<dbReference type="InterPro" id="IPR055180">
    <property type="entry name" value="HsdR_RecA-like_helicase_dom_2"/>
</dbReference>
<dbReference type="SMART" id="SM00487">
    <property type="entry name" value="DEXDc"/>
    <property type="match status" value="1"/>
</dbReference>
<gene>
    <name evidence="2" type="ORF">GCM10025865_17520</name>
</gene>
<dbReference type="InterPro" id="IPR007409">
    <property type="entry name" value="Restrct_endonuc_type1_HsdR_N"/>
</dbReference>